<dbReference type="EMBL" id="BAABWU010000017">
    <property type="protein sequence ID" value="GAA6198032.1"/>
    <property type="molecule type" value="Genomic_DNA"/>
</dbReference>
<dbReference type="Gene3D" id="3.90.550.10">
    <property type="entry name" value="Spore Coat Polysaccharide Biosynthesis Protein SpsA, Chain A"/>
    <property type="match status" value="1"/>
</dbReference>
<reference evidence="2 3" key="1">
    <citation type="submission" date="2024-04" db="EMBL/GenBank/DDBJ databases">
        <title>Draft genome sequence of Pseudophaeobacter arcticus NBRC 116598.</title>
        <authorList>
            <person name="Miyakawa T."/>
            <person name="Kusuya Y."/>
            <person name="Miura T."/>
        </authorList>
    </citation>
    <scope>NUCLEOTIDE SEQUENCE [LARGE SCALE GENOMIC DNA]</scope>
    <source>
        <strain evidence="2 3">SU-CL00105</strain>
    </source>
</reference>
<dbReference type="PANTHER" id="PTHR22916">
    <property type="entry name" value="GLYCOSYLTRANSFERASE"/>
    <property type="match status" value="1"/>
</dbReference>
<gene>
    <name evidence="2" type="ORF">NBRC116598_34770</name>
</gene>
<dbReference type="Pfam" id="PF00535">
    <property type="entry name" value="Glycos_transf_2"/>
    <property type="match status" value="1"/>
</dbReference>
<evidence type="ECO:0000313" key="2">
    <source>
        <dbReference type="EMBL" id="GAA6198032.1"/>
    </source>
</evidence>
<proteinExistence type="predicted"/>
<sequence length="388" mass="44005">MRFSFIVTSWNIEDYIAPCLDSLAPCLEPGDELIVVDDGSDDRSCEEITACLRQLEGRGVSLCPVFLGANTQGGVGIAGNVGLNEATGEAVFFVDGDDWIDAAGFGAARRRFERQPCDILIANYRVYDAVQDRFLKPPDHTLWSGARARMTLQERRHLALQMVGVPWRKIYRRGFLEQQKIRFPEGNFFYEDNPFHWQTCLKAAEIAFLDVSLCSHRIGRPGQTMAATGAELAVFFDHYERIVAQLPDPQYRPDALRWLLENMAWHMERLSAESQWTYAMRAEDTLKSIAEADWQALRHDAVAQRALGIARALAQGQLAEVIAIWQHQRVQRQLQGFEERLAQIELAQDQGRGQLDQLVRWSEGQRALQEFQALQTLASQGEDKSFTS</sequence>
<accession>A0ABQ0AQ84</accession>
<protein>
    <recommendedName>
        <fullName evidence="1">Glycosyltransferase 2-like domain-containing protein</fullName>
    </recommendedName>
</protein>
<name>A0ABQ0AQ84_9RHOB</name>
<organism evidence="2 3">
    <name type="scientific">Pseudophaeobacter arcticus</name>
    <dbReference type="NCBI Taxonomy" id="385492"/>
    <lineage>
        <taxon>Bacteria</taxon>
        <taxon>Pseudomonadati</taxon>
        <taxon>Pseudomonadota</taxon>
        <taxon>Alphaproteobacteria</taxon>
        <taxon>Rhodobacterales</taxon>
        <taxon>Paracoccaceae</taxon>
        <taxon>Pseudophaeobacter</taxon>
    </lineage>
</organism>
<dbReference type="SUPFAM" id="SSF53448">
    <property type="entry name" value="Nucleotide-diphospho-sugar transferases"/>
    <property type="match status" value="1"/>
</dbReference>
<dbReference type="RefSeq" id="WP_353401861.1">
    <property type="nucleotide sequence ID" value="NZ_BAABWU010000017.1"/>
</dbReference>
<dbReference type="CDD" id="cd00761">
    <property type="entry name" value="Glyco_tranf_GTA_type"/>
    <property type="match status" value="1"/>
</dbReference>
<dbReference type="PANTHER" id="PTHR22916:SF3">
    <property type="entry name" value="UDP-GLCNAC:BETAGAL BETA-1,3-N-ACETYLGLUCOSAMINYLTRANSFERASE-LIKE PROTEIN 1"/>
    <property type="match status" value="1"/>
</dbReference>
<dbReference type="InterPro" id="IPR029044">
    <property type="entry name" value="Nucleotide-diphossugar_trans"/>
</dbReference>
<dbReference type="InterPro" id="IPR001173">
    <property type="entry name" value="Glyco_trans_2-like"/>
</dbReference>
<evidence type="ECO:0000313" key="3">
    <source>
        <dbReference type="Proteomes" id="UP001441944"/>
    </source>
</evidence>
<keyword evidence="3" id="KW-1185">Reference proteome</keyword>
<dbReference type="Proteomes" id="UP001441944">
    <property type="component" value="Unassembled WGS sequence"/>
</dbReference>
<comment type="caution">
    <text evidence="2">The sequence shown here is derived from an EMBL/GenBank/DDBJ whole genome shotgun (WGS) entry which is preliminary data.</text>
</comment>
<feature type="domain" description="Glycosyltransferase 2-like" evidence="1">
    <location>
        <begin position="4"/>
        <end position="176"/>
    </location>
</feature>
<evidence type="ECO:0000259" key="1">
    <source>
        <dbReference type="Pfam" id="PF00535"/>
    </source>
</evidence>